<evidence type="ECO:0000313" key="2">
    <source>
        <dbReference type="Proteomes" id="UP000075517"/>
    </source>
</evidence>
<evidence type="ECO:0000313" key="1">
    <source>
        <dbReference type="EMBL" id="KYD31108.1"/>
    </source>
</evidence>
<dbReference type="Proteomes" id="UP000075517">
    <property type="component" value="Unassembled WGS sequence"/>
</dbReference>
<comment type="caution">
    <text evidence="1">The sequence shown here is derived from an EMBL/GenBank/DDBJ whole genome shotgun (WGS) entry which is preliminary data.</text>
</comment>
<accession>A0A150N391</accession>
<sequence>MCLSRSSTSLTKKKTHLIHDIFAKRKLEGDKRFSFHFSFPFTNILDKK</sequence>
<name>A0A150N391_GEOSE</name>
<proteinExistence type="predicted"/>
<protein>
    <submittedName>
        <fullName evidence="1">Uncharacterized protein</fullName>
    </submittedName>
</protein>
<gene>
    <name evidence="1" type="ORF">B4114_0571</name>
</gene>
<dbReference type="AlphaFoldDB" id="A0A150N391"/>
<organism evidence="1 2">
    <name type="scientific">Geobacillus stearothermophilus</name>
    <name type="common">Bacillus stearothermophilus</name>
    <dbReference type="NCBI Taxonomy" id="1422"/>
    <lineage>
        <taxon>Bacteria</taxon>
        <taxon>Bacillati</taxon>
        <taxon>Bacillota</taxon>
        <taxon>Bacilli</taxon>
        <taxon>Bacillales</taxon>
        <taxon>Anoxybacillaceae</taxon>
        <taxon>Geobacillus</taxon>
    </lineage>
</organism>
<dbReference type="EMBL" id="LQYY01000152">
    <property type="protein sequence ID" value="KYD31108.1"/>
    <property type="molecule type" value="Genomic_DNA"/>
</dbReference>
<reference evidence="1 2" key="1">
    <citation type="submission" date="2016-01" db="EMBL/GenBank/DDBJ databases">
        <title>Draft Genome Sequences of Seven Thermophilic Sporeformers Isolated from Foods.</title>
        <authorList>
            <person name="Berendsen E.M."/>
            <person name="Wells-Bennik M.H."/>
            <person name="Krawcyk A.O."/>
            <person name="De Jong A."/>
            <person name="Holsappel S."/>
            <person name="Eijlander R.T."/>
            <person name="Kuipers O.P."/>
        </authorList>
    </citation>
    <scope>NUCLEOTIDE SEQUENCE [LARGE SCALE GENOMIC DNA]</scope>
    <source>
        <strain evidence="1 2">B4114</strain>
    </source>
</reference>